<feature type="non-terminal residue" evidence="4">
    <location>
        <position position="59"/>
    </location>
</feature>
<organism evidence="4 5">
    <name type="scientific">Caligus rogercresseyi</name>
    <name type="common">Sea louse</name>
    <dbReference type="NCBI Taxonomy" id="217165"/>
    <lineage>
        <taxon>Eukaryota</taxon>
        <taxon>Metazoa</taxon>
        <taxon>Ecdysozoa</taxon>
        <taxon>Arthropoda</taxon>
        <taxon>Crustacea</taxon>
        <taxon>Multicrustacea</taxon>
        <taxon>Hexanauplia</taxon>
        <taxon>Copepoda</taxon>
        <taxon>Siphonostomatoida</taxon>
        <taxon>Caligidae</taxon>
        <taxon>Caligus</taxon>
    </lineage>
</organism>
<evidence type="ECO:0000256" key="2">
    <source>
        <dbReference type="PROSITE-ProRule" id="PRU00267"/>
    </source>
</evidence>
<dbReference type="InterPro" id="IPR050140">
    <property type="entry name" value="SRY-related_HMG-box_TF-like"/>
</dbReference>
<gene>
    <name evidence="4" type="ORF">FKW44_002519</name>
</gene>
<feature type="DNA-binding region" description="HMG box" evidence="2">
    <location>
        <begin position="1"/>
        <end position="59"/>
    </location>
</feature>
<dbReference type="PROSITE" id="PS50118">
    <property type="entry name" value="HMG_BOX_2"/>
    <property type="match status" value="1"/>
</dbReference>
<proteinExistence type="predicted"/>
<keyword evidence="1 2" id="KW-0238">DNA-binding</keyword>
<keyword evidence="5" id="KW-1185">Reference proteome</keyword>
<dbReference type="GO" id="GO:0007420">
    <property type="term" value="P:brain development"/>
    <property type="evidence" value="ECO:0007669"/>
    <property type="project" value="TreeGrafter"/>
</dbReference>
<dbReference type="OrthoDB" id="6247875at2759"/>
<dbReference type="SUPFAM" id="SSF47095">
    <property type="entry name" value="HMG-box"/>
    <property type="match status" value="1"/>
</dbReference>
<dbReference type="InterPro" id="IPR036910">
    <property type="entry name" value="HMG_box_dom_sf"/>
</dbReference>
<dbReference type="SMART" id="SM00398">
    <property type="entry name" value="HMG"/>
    <property type="match status" value="1"/>
</dbReference>
<keyword evidence="2" id="KW-0539">Nucleus</keyword>
<dbReference type="InterPro" id="IPR009071">
    <property type="entry name" value="HMG_box_dom"/>
</dbReference>
<dbReference type="PANTHER" id="PTHR10270:SF323">
    <property type="entry name" value="TRANSCRIPTION FACTOR SOX-14-RELATED"/>
    <property type="match status" value="1"/>
</dbReference>
<evidence type="ECO:0000256" key="1">
    <source>
        <dbReference type="ARBA" id="ARBA00023125"/>
    </source>
</evidence>
<feature type="domain" description="HMG box" evidence="3">
    <location>
        <begin position="1"/>
        <end position="59"/>
    </location>
</feature>
<evidence type="ECO:0000313" key="5">
    <source>
        <dbReference type="Proteomes" id="UP000595437"/>
    </source>
</evidence>
<dbReference type="EMBL" id="CP045891">
    <property type="protein sequence ID" value="QQP57506.1"/>
    <property type="molecule type" value="Genomic_DNA"/>
</dbReference>
<dbReference type="GO" id="GO:0000978">
    <property type="term" value="F:RNA polymerase II cis-regulatory region sequence-specific DNA binding"/>
    <property type="evidence" value="ECO:0007669"/>
    <property type="project" value="TreeGrafter"/>
</dbReference>
<name>A0A7T8KKH4_CALRO</name>
<dbReference type="GO" id="GO:0000122">
    <property type="term" value="P:negative regulation of transcription by RNA polymerase II"/>
    <property type="evidence" value="ECO:0007669"/>
    <property type="project" value="TreeGrafter"/>
</dbReference>
<evidence type="ECO:0000259" key="3">
    <source>
        <dbReference type="PROSITE" id="PS50118"/>
    </source>
</evidence>
<dbReference type="Proteomes" id="UP000595437">
    <property type="component" value="Chromosome 2"/>
</dbReference>
<evidence type="ECO:0000313" key="4">
    <source>
        <dbReference type="EMBL" id="QQP57506.1"/>
    </source>
</evidence>
<dbReference type="GO" id="GO:0001228">
    <property type="term" value="F:DNA-binding transcription activator activity, RNA polymerase II-specific"/>
    <property type="evidence" value="ECO:0007669"/>
    <property type="project" value="TreeGrafter"/>
</dbReference>
<reference evidence="5" key="1">
    <citation type="submission" date="2021-01" db="EMBL/GenBank/DDBJ databases">
        <title>Caligus Genome Assembly.</title>
        <authorList>
            <person name="Gallardo-Escarate C."/>
        </authorList>
    </citation>
    <scope>NUCLEOTIDE SEQUENCE [LARGE SCALE GENOMIC DNA]</scope>
</reference>
<dbReference type="Gene3D" id="1.10.30.10">
    <property type="entry name" value="High mobility group box domain"/>
    <property type="match status" value="1"/>
</dbReference>
<dbReference type="GO" id="GO:0030182">
    <property type="term" value="P:neuron differentiation"/>
    <property type="evidence" value="ECO:0007669"/>
    <property type="project" value="TreeGrafter"/>
</dbReference>
<dbReference type="Pfam" id="PF00505">
    <property type="entry name" value="HMG_box"/>
    <property type="match status" value="1"/>
</dbReference>
<protein>
    <recommendedName>
        <fullName evidence="3">HMG box domain-containing protein</fullName>
    </recommendedName>
</protein>
<sequence>MNAFMVWSQLERRKIIEITPEKHNAEISKELGRRWKLLGQKDRQPYIDEAERLRILHNQ</sequence>
<dbReference type="AlphaFoldDB" id="A0A7T8KKH4"/>
<dbReference type="GO" id="GO:0005634">
    <property type="term" value="C:nucleus"/>
    <property type="evidence" value="ECO:0007669"/>
    <property type="project" value="UniProtKB-UniRule"/>
</dbReference>
<dbReference type="PANTHER" id="PTHR10270">
    <property type="entry name" value="SOX TRANSCRIPTION FACTOR"/>
    <property type="match status" value="1"/>
</dbReference>
<accession>A0A7T8KKH4</accession>